<dbReference type="InterPro" id="IPR056338">
    <property type="entry name" value="Cap15-like_TM"/>
</dbReference>
<proteinExistence type="predicted"/>
<evidence type="ECO:0000259" key="2">
    <source>
        <dbReference type="Pfam" id="PF18153"/>
    </source>
</evidence>
<sequence>MKSHEYIVICGFNRSKVGRYIAIVASVISFVLILLALTLIEWLKNFHINSHIPASVFSLISAGGIYMGLYTWFDKNLWHNTYLGKFLCVPNLAGRWNVEGHTRSEGGKPWEGELRIVQSWDKVRIHLKTQSSHSDSVTASIIHDEGIGYQLLYNYRNQPKTGEEHLTSHVGFAEFRFDDGLKSAEGHYFNGQGRATYGTMTITRIDNV</sequence>
<reference evidence="4" key="1">
    <citation type="submission" date="2020-09" db="EMBL/GenBank/DDBJ databases">
        <title>First Report of a novel Colistin-Resistant species of Enterobacter cloacae complex Producing MCR-5 isolated from hospital sewage water.</title>
        <authorList>
            <person name="Zhou K."/>
        </authorList>
    </citation>
    <scope>NUCLEOTIDE SEQUENCE [LARGE SCALE GENOMIC DNA]</scope>
    <source>
        <strain evidence="4">HSW1412</strain>
    </source>
</reference>
<feature type="transmembrane region" description="Helical" evidence="1">
    <location>
        <begin position="52"/>
        <end position="73"/>
    </location>
</feature>
<gene>
    <name evidence="4" type="ORF">IDM36_01870</name>
</gene>
<evidence type="ECO:0008006" key="5">
    <source>
        <dbReference type="Google" id="ProtNLM"/>
    </source>
</evidence>
<feature type="domain" description="Cap1-like TM helices" evidence="3">
    <location>
        <begin position="16"/>
        <end position="78"/>
    </location>
</feature>
<feature type="domain" description="CD-NTase-associated protein 15" evidence="2">
    <location>
        <begin position="89"/>
        <end position="204"/>
    </location>
</feature>
<keyword evidence="1" id="KW-1133">Transmembrane helix</keyword>
<dbReference type="InterPro" id="IPR041208">
    <property type="entry name" value="Cap15"/>
</dbReference>
<evidence type="ECO:0000259" key="3">
    <source>
        <dbReference type="Pfam" id="PF23471"/>
    </source>
</evidence>
<dbReference type="RefSeq" id="WP_016154438.1">
    <property type="nucleotide sequence ID" value="NZ_JBQRZI010000059.1"/>
</dbReference>
<dbReference type="EMBL" id="CP061801">
    <property type="protein sequence ID" value="QPK00926.1"/>
    <property type="molecule type" value="Genomic_DNA"/>
</dbReference>
<keyword evidence="1" id="KW-0812">Transmembrane</keyword>
<evidence type="ECO:0000256" key="1">
    <source>
        <dbReference type="SAM" id="Phobius"/>
    </source>
</evidence>
<dbReference type="AlphaFoldDB" id="A0A7T0H1C0"/>
<keyword evidence="1" id="KW-0472">Membrane</keyword>
<dbReference type="Pfam" id="PF18153">
    <property type="entry name" value="Cap15_CD_rec"/>
    <property type="match status" value="1"/>
</dbReference>
<protein>
    <recommendedName>
        <fullName evidence="5">SMODS-associating 2TM beta-strand rich effector domain-containing protein</fullName>
    </recommendedName>
</protein>
<name>A0A7T0H1C0_9ENTR</name>
<evidence type="ECO:0000313" key="4">
    <source>
        <dbReference type="EMBL" id="QPK00926.1"/>
    </source>
</evidence>
<feature type="transmembrane region" description="Helical" evidence="1">
    <location>
        <begin position="20"/>
        <end position="40"/>
    </location>
</feature>
<organism evidence="4">
    <name type="scientific">Enterobacter mori</name>
    <dbReference type="NCBI Taxonomy" id="539813"/>
    <lineage>
        <taxon>Bacteria</taxon>
        <taxon>Pseudomonadati</taxon>
        <taxon>Pseudomonadota</taxon>
        <taxon>Gammaproteobacteria</taxon>
        <taxon>Enterobacterales</taxon>
        <taxon>Enterobacteriaceae</taxon>
        <taxon>Enterobacter</taxon>
    </lineage>
</organism>
<dbReference type="Pfam" id="PF23471">
    <property type="entry name" value="Cap15_TM"/>
    <property type="match status" value="1"/>
</dbReference>
<accession>A0A7T0H1C0</accession>